<proteinExistence type="predicted"/>
<name>A0A921RJK4_SORBI</name>
<evidence type="ECO:0000313" key="3">
    <source>
        <dbReference type="Proteomes" id="UP000807115"/>
    </source>
</evidence>
<feature type="region of interest" description="Disordered" evidence="1">
    <location>
        <begin position="922"/>
        <end position="983"/>
    </location>
</feature>
<dbReference type="Proteomes" id="UP000807115">
    <property type="component" value="Chromosome 3"/>
</dbReference>
<sequence>MGVMSRRVLPACSSLCYFCPSLRARSRQPVKRYKKIIADIYQLPPDGEPNDRRIGKLCDYVLRNPTRIPKITEYLEQRFYKDLRHENFTLAKVVPCIYRKLLCSCKELTPLLATSSLSTIRTLLDMKAHDDLQILGCLMLVDFLNGQVDSTHMFHLEGLIPKLCNIGQQLREDDEGLRLRSAALQALASMVQYMGDHSHISMELDEVVSVIISCYEANQTLSIKEVVRFQDDDDLVINGNLAVLPVSGQNSAKVASDTMSASENPARWARVCLRNMANIAKEATTVRRILDPLFRLFDSHDYWSSESGIALSVLQEMQKLMDKSGQHGHLLLSFTIKHIDHKSIAKNSVKQINIVKVASHLARHAKLKASVTIASAISDLIKHLRKCMHFAIEASNAHADDDKWYSDLYVALEECLVQLTEKVGDVGPILDMVGVMLENLSHTTIARTTISSVYRTSQIAASVYKSSYHQKAFPEALFHQLLLAMLHPDNKTRIGAHRVLSTIVAPSLLCPWSAMSFPIPMKGDDSQNLHLLVLSAFSSEAIINEARTKNKIQASLQENNKSEAIVDAENGYAQTEPDKRKYPGSPYLNEHDRTTFNDENLKFMKLNNHQIVLLLSSIWSQASLDDNSPANFEAMALAYSIALLCSKSKSSSHVALVHCFQLAFFLRRKSLSHESDLQPSRRRCLYTMASAMLIFSAKFADLHQIIPLVKTAAPEKMVDPHLCLTDDCQLINTSAESSNSEMVYGSEEDESDALAFLSAVNKHDTKLIETVMCHFKEKFENLPEKFNWIEEQLLQEFSLDDSFPLGAPLFMETPHSCLVYAEKDEQCFDEDTVPSDLEDDDDIIFEHSGSQSDRKTSGSMASSDVLTVNQLMESVHETARQVANVPVSTNPVPYDQMKSQCEALVMEKQQKMSVLLSFKHSRTDSHGSAGVDGLETNESSLRSEPELRKGRMRRCDSASSESDCSFRLPPASPYDKFLKAAGR</sequence>
<gene>
    <name evidence="2" type="ORF">BDA96_03G420000</name>
</gene>
<evidence type="ECO:0000256" key="1">
    <source>
        <dbReference type="SAM" id="MobiDB-lite"/>
    </source>
</evidence>
<reference evidence="2" key="1">
    <citation type="journal article" date="2019" name="BMC Genomics">
        <title>A new reference genome for Sorghum bicolor reveals high levels of sequence similarity between sweet and grain genotypes: implications for the genetics of sugar metabolism.</title>
        <authorList>
            <person name="Cooper E.A."/>
            <person name="Brenton Z.W."/>
            <person name="Flinn B.S."/>
            <person name="Jenkins J."/>
            <person name="Shu S."/>
            <person name="Flowers D."/>
            <person name="Luo F."/>
            <person name="Wang Y."/>
            <person name="Xia P."/>
            <person name="Barry K."/>
            <person name="Daum C."/>
            <person name="Lipzen A."/>
            <person name="Yoshinaga Y."/>
            <person name="Schmutz J."/>
            <person name="Saski C."/>
            <person name="Vermerris W."/>
            <person name="Kresovich S."/>
        </authorList>
    </citation>
    <scope>NUCLEOTIDE SEQUENCE</scope>
</reference>
<dbReference type="InterPro" id="IPR016024">
    <property type="entry name" value="ARM-type_fold"/>
</dbReference>
<protein>
    <submittedName>
        <fullName evidence="2">Uncharacterized protein</fullName>
    </submittedName>
</protein>
<dbReference type="Pfam" id="PF21052">
    <property type="entry name" value="EFR3_ARM"/>
    <property type="match status" value="1"/>
</dbReference>
<dbReference type="PANTHER" id="PTHR46087:SF1">
    <property type="entry name" value="ARM REPEAT SUPERFAMILY PROTEIN"/>
    <property type="match status" value="1"/>
</dbReference>
<accession>A0A921RJK4</accession>
<comment type="caution">
    <text evidence="2">The sequence shown here is derived from an EMBL/GenBank/DDBJ whole genome shotgun (WGS) entry which is preliminary data.</text>
</comment>
<dbReference type="SUPFAM" id="SSF48371">
    <property type="entry name" value="ARM repeat"/>
    <property type="match status" value="1"/>
</dbReference>
<dbReference type="EMBL" id="CM027682">
    <property type="protein sequence ID" value="KAG0540561.1"/>
    <property type="molecule type" value="Genomic_DNA"/>
</dbReference>
<evidence type="ECO:0000313" key="2">
    <source>
        <dbReference type="EMBL" id="KAG0540561.1"/>
    </source>
</evidence>
<dbReference type="PANTHER" id="PTHR46087">
    <property type="entry name" value="PUTATIVE, EXPRESSED-RELATED"/>
    <property type="match status" value="1"/>
</dbReference>
<dbReference type="InterPro" id="IPR055296">
    <property type="entry name" value="SRL2-like"/>
</dbReference>
<reference evidence="2" key="2">
    <citation type="submission" date="2020-10" db="EMBL/GenBank/DDBJ databases">
        <authorList>
            <person name="Cooper E.A."/>
            <person name="Brenton Z.W."/>
            <person name="Flinn B.S."/>
            <person name="Jenkins J."/>
            <person name="Shu S."/>
            <person name="Flowers D."/>
            <person name="Luo F."/>
            <person name="Wang Y."/>
            <person name="Xia P."/>
            <person name="Barry K."/>
            <person name="Daum C."/>
            <person name="Lipzen A."/>
            <person name="Yoshinaga Y."/>
            <person name="Schmutz J."/>
            <person name="Saski C."/>
            <person name="Vermerris W."/>
            <person name="Kresovich S."/>
        </authorList>
    </citation>
    <scope>NUCLEOTIDE SEQUENCE</scope>
</reference>
<dbReference type="AlphaFoldDB" id="A0A921RJK4"/>
<dbReference type="InterPro" id="IPR049152">
    <property type="entry name" value="EFR3-like_ARM"/>
</dbReference>
<feature type="compositionally biased region" description="Basic and acidic residues" evidence="1">
    <location>
        <begin position="941"/>
        <end position="956"/>
    </location>
</feature>
<organism evidence="2 3">
    <name type="scientific">Sorghum bicolor</name>
    <name type="common">Sorghum</name>
    <name type="synonym">Sorghum vulgare</name>
    <dbReference type="NCBI Taxonomy" id="4558"/>
    <lineage>
        <taxon>Eukaryota</taxon>
        <taxon>Viridiplantae</taxon>
        <taxon>Streptophyta</taxon>
        <taxon>Embryophyta</taxon>
        <taxon>Tracheophyta</taxon>
        <taxon>Spermatophyta</taxon>
        <taxon>Magnoliopsida</taxon>
        <taxon>Liliopsida</taxon>
        <taxon>Poales</taxon>
        <taxon>Poaceae</taxon>
        <taxon>PACMAD clade</taxon>
        <taxon>Panicoideae</taxon>
        <taxon>Andropogonodae</taxon>
        <taxon>Andropogoneae</taxon>
        <taxon>Sorghinae</taxon>
        <taxon>Sorghum</taxon>
    </lineage>
</organism>